<protein>
    <recommendedName>
        <fullName evidence="1">Apple domain-containing protein</fullName>
    </recommendedName>
</protein>
<dbReference type="Proteomes" id="UP000054558">
    <property type="component" value="Unassembled WGS sequence"/>
</dbReference>
<reference evidence="2 3" key="1">
    <citation type="journal article" date="2014" name="Nat. Commun.">
        <title>Klebsormidium flaccidum genome reveals primary factors for plant terrestrial adaptation.</title>
        <authorList>
            <person name="Hori K."/>
            <person name="Maruyama F."/>
            <person name="Fujisawa T."/>
            <person name="Togashi T."/>
            <person name="Yamamoto N."/>
            <person name="Seo M."/>
            <person name="Sato S."/>
            <person name="Yamada T."/>
            <person name="Mori H."/>
            <person name="Tajima N."/>
            <person name="Moriyama T."/>
            <person name="Ikeuchi M."/>
            <person name="Watanabe M."/>
            <person name="Wada H."/>
            <person name="Kobayashi K."/>
            <person name="Saito M."/>
            <person name="Masuda T."/>
            <person name="Sasaki-Sekimoto Y."/>
            <person name="Mashiguchi K."/>
            <person name="Awai K."/>
            <person name="Shimojima M."/>
            <person name="Masuda S."/>
            <person name="Iwai M."/>
            <person name="Nobusawa T."/>
            <person name="Narise T."/>
            <person name="Kondo S."/>
            <person name="Saito H."/>
            <person name="Sato R."/>
            <person name="Murakawa M."/>
            <person name="Ihara Y."/>
            <person name="Oshima-Yamada Y."/>
            <person name="Ohtaka K."/>
            <person name="Satoh M."/>
            <person name="Sonobe K."/>
            <person name="Ishii M."/>
            <person name="Ohtani R."/>
            <person name="Kanamori-Sato M."/>
            <person name="Honoki R."/>
            <person name="Miyazaki D."/>
            <person name="Mochizuki H."/>
            <person name="Umetsu J."/>
            <person name="Higashi K."/>
            <person name="Shibata D."/>
            <person name="Kamiya Y."/>
            <person name="Sato N."/>
            <person name="Nakamura Y."/>
            <person name="Tabata S."/>
            <person name="Ida S."/>
            <person name="Kurokawa K."/>
            <person name="Ohta H."/>
        </authorList>
    </citation>
    <scope>NUCLEOTIDE SEQUENCE [LARGE SCALE GENOMIC DNA]</scope>
    <source>
        <strain evidence="2 3">NIES-2285</strain>
    </source>
</reference>
<evidence type="ECO:0000313" key="2">
    <source>
        <dbReference type="EMBL" id="GAQ87844.1"/>
    </source>
</evidence>
<name>A0A1Y1IA49_KLENI</name>
<feature type="domain" description="Apple" evidence="1">
    <location>
        <begin position="154"/>
        <end position="207"/>
    </location>
</feature>
<accession>A0A1Y1IA49</accession>
<sequence length="509" mass="54475">MESRIGTHARLASTSVKMLRQVAVTYSLLCLTSSVDAFFNGSTGVTRGTKPSTLPGQCELFPAQDFLGHDINNGCRNPQPSAAACCSSCDSTAGCVAWTWHGSVNPGACNVWGECWLKDSVTVLVPSTDSQAVAGRSSAVPSTQGTCDHFPAQDFVGHDINNGCENLQPSASACCASCYTNDHCVAWSWHGSINPSACNVFGECWLKDMVASLSSSSDPQAVAGKLKNVVIPTTPIGSYCAAQTHLGFDFYGVDLNNGAQNPQPTADACCNSCESDPYCVGWTWHGARNPQGSNVFGECWLKSSLPDYPQRSNDPTVVTGRMLRSICDGITPNKCYDADNVGFTCCPGRCSAQTSPVALCDYGDEKPSNDSLIEVEFITTIEGYAFSELTQKMIDAYITAFSSQGDVMEVAVIDITEGSFRFRTRIRIFSRGVGAVFRGAKKLIEGTFRAGINIIFSVFQVLNPGIAPSRLVALLHTVMDKISQRLSTLPIAQHQQAHASALVPRSKKG</sequence>
<proteinExistence type="predicted"/>
<dbReference type="AlphaFoldDB" id="A0A1Y1IA49"/>
<feature type="domain" description="Apple" evidence="1">
    <location>
        <begin position="248"/>
        <end position="302"/>
    </location>
</feature>
<dbReference type="Gene3D" id="3.50.4.10">
    <property type="entry name" value="Hepatocyte Growth Factor"/>
    <property type="match status" value="3"/>
</dbReference>
<evidence type="ECO:0000259" key="1">
    <source>
        <dbReference type="Pfam" id="PF14295"/>
    </source>
</evidence>
<dbReference type="InterPro" id="IPR003609">
    <property type="entry name" value="Pan_app"/>
</dbReference>
<dbReference type="Pfam" id="PF14295">
    <property type="entry name" value="PAN_4"/>
    <property type="match status" value="3"/>
</dbReference>
<dbReference type="PANTHER" id="PTHR46873:SF1">
    <property type="entry name" value="EXPRESSED PROTEIN"/>
    <property type="match status" value="1"/>
</dbReference>
<organism evidence="2 3">
    <name type="scientific">Klebsormidium nitens</name>
    <name type="common">Green alga</name>
    <name type="synonym">Ulothrix nitens</name>
    <dbReference type="NCBI Taxonomy" id="105231"/>
    <lineage>
        <taxon>Eukaryota</taxon>
        <taxon>Viridiplantae</taxon>
        <taxon>Streptophyta</taxon>
        <taxon>Klebsormidiophyceae</taxon>
        <taxon>Klebsormidiales</taxon>
        <taxon>Klebsormidiaceae</taxon>
        <taxon>Klebsormidium</taxon>
    </lineage>
</organism>
<feature type="domain" description="Apple" evidence="1">
    <location>
        <begin position="65"/>
        <end position="118"/>
    </location>
</feature>
<evidence type="ECO:0000313" key="3">
    <source>
        <dbReference type="Proteomes" id="UP000054558"/>
    </source>
</evidence>
<dbReference type="STRING" id="105231.A0A1Y1IA49"/>
<keyword evidence="3" id="KW-1185">Reference proteome</keyword>
<gene>
    <name evidence="2" type="ORF">KFL_003810080</name>
</gene>
<dbReference type="EMBL" id="DF237330">
    <property type="protein sequence ID" value="GAQ87844.1"/>
    <property type="molecule type" value="Genomic_DNA"/>
</dbReference>
<dbReference type="OrthoDB" id="414175at2759"/>
<dbReference type="PANTHER" id="PTHR46873">
    <property type="entry name" value="EXPRESSED PROTEIN"/>
    <property type="match status" value="1"/>
</dbReference>